<dbReference type="GO" id="GO:0003676">
    <property type="term" value="F:nucleic acid binding"/>
    <property type="evidence" value="ECO:0007669"/>
    <property type="project" value="InterPro"/>
</dbReference>
<dbReference type="AlphaFoldDB" id="A0A9Q3EWY8"/>
<evidence type="ECO:0000259" key="1">
    <source>
        <dbReference type="Pfam" id="PF07727"/>
    </source>
</evidence>
<dbReference type="EMBL" id="AVOT02032800">
    <property type="protein sequence ID" value="MBW0526618.1"/>
    <property type="molecule type" value="Genomic_DNA"/>
</dbReference>
<feature type="domain" description="Reverse transcriptase Ty1/copia-type" evidence="1">
    <location>
        <begin position="59"/>
        <end position="280"/>
    </location>
</feature>
<dbReference type="InterPro" id="IPR043502">
    <property type="entry name" value="DNA/RNA_pol_sf"/>
</dbReference>
<dbReference type="InterPro" id="IPR013103">
    <property type="entry name" value="RVT_2"/>
</dbReference>
<sequence>MVKELNGQDDSIKLFSTTASLSNDSPRNFSEAMKGENRKAWKEAMDNELASLKTMDVWVEVPENWANQVLGTRWVYTSKRDPAGNIIRHKARVVVQGYRQIQGLNFDETFAPTPTFASLRSLFAIASANGWEVQTFDVTTAYLHSSIAEYIFVRPPPGLSVLSGTVLKLRKALYGLKQAGRCWWRHLRAILERLGFQANDEDQSTYTYNKGEERAMLWMHVDDGVITASSKALMIRLRNVLSHEPKLKWDTGIHSVVGINVRRIGNRFELSQPALIRKLCNLSPSNITAEQPLPIINLSSEKAAKIDKEYLSRIGMLLYIAQATRPDIMFSVNFLARFSMNTTLKHWAALDHLIAYMRGSMDKALVIQSNGQDKTLEVYIDANWGGEGSRSQHGFIVFLLGAPVAWNSKRQSCVASSTCQAEYMAMSFVAKAGTWISRNIAAITGNITPILLSDNQSAIKIAADSGSRKNSRHFQREFHLINEWVTNNHVRIKWISSENQKADIFTKKLAKIKVDMFCKGIVV</sequence>
<reference evidence="2" key="1">
    <citation type="submission" date="2021-03" db="EMBL/GenBank/DDBJ databases">
        <title>Draft genome sequence of rust myrtle Austropuccinia psidii MF-1, a brazilian biotype.</title>
        <authorList>
            <person name="Quecine M.C."/>
            <person name="Pachon D.M.R."/>
            <person name="Bonatelli M.L."/>
            <person name="Correr F.H."/>
            <person name="Franceschini L.M."/>
            <person name="Leite T.F."/>
            <person name="Margarido G.R.A."/>
            <person name="Almeida C.A."/>
            <person name="Ferrarezi J.A."/>
            <person name="Labate C.A."/>
        </authorList>
    </citation>
    <scope>NUCLEOTIDE SEQUENCE</scope>
    <source>
        <strain evidence="2">MF-1</strain>
    </source>
</reference>
<dbReference type="Proteomes" id="UP000765509">
    <property type="component" value="Unassembled WGS sequence"/>
</dbReference>
<accession>A0A9Q3EWY8</accession>
<dbReference type="CDD" id="cd09272">
    <property type="entry name" value="RNase_HI_RT_Ty1"/>
    <property type="match status" value="1"/>
</dbReference>
<comment type="caution">
    <text evidence="2">The sequence shown here is derived from an EMBL/GenBank/DDBJ whole genome shotgun (WGS) entry which is preliminary data.</text>
</comment>
<protein>
    <recommendedName>
        <fullName evidence="1">Reverse transcriptase Ty1/copia-type domain-containing protein</fullName>
    </recommendedName>
</protein>
<dbReference type="PANTHER" id="PTHR11439">
    <property type="entry name" value="GAG-POL-RELATED RETROTRANSPOSON"/>
    <property type="match status" value="1"/>
</dbReference>
<evidence type="ECO:0000313" key="3">
    <source>
        <dbReference type="Proteomes" id="UP000765509"/>
    </source>
</evidence>
<dbReference type="Gene3D" id="3.30.420.10">
    <property type="entry name" value="Ribonuclease H-like superfamily/Ribonuclease H"/>
    <property type="match status" value="1"/>
</dbReference>
<name>A0A9Q3EWY8_9BASI</name>
<evidence type="ECO:0000313" key="2">
    <source>
        <dbReference type="EMBL" id="MBW0526618.1"/>
    </source>
</evidence>
<dbReference type="Pfam" id="PF07727">
    <property type="entry name" value="RVT_2"/>
    <property type="match status" value="1"/>
</dbReference>
<dbReference type="InterPro" id="IPR036397">
    <property type="entry name" value="RNaseH_sf"/>
</dbReference>
<keyword evidence="3" id="KW-1185">Reference proteome</keyword>
<dbReference type="PANTHER" id="PTHR11439:SF467">
    <property type="entry name" value="INTEGRASE CATALYTIC DOMAIN-CONTAINING PROTEIN"/>
    <property type="match status" value="1"/>
</dbReference>
<proteinExistence type="predicted"/>
<dbReference type="OrthoDB" id="4069911at2759"/>
<dbReference type="SUPFAM" id="SSF56672">
    <property type="entry name" value="DNA/RNA polymerases"/>
    <property type="match status" value="1"/>
</dbReference>
<organism evidence="2 3">
    <name type="scientific">Austropuccinia psidii MF-1</name>
    <dbReference type="NCBI Taxonomy" id="1389203"/>
    <lineage>
        <taxon>Eukaryota</taxon>
        <taxon>Fungi</taxon>
        <taxon>Dikarya</taxon>
        <taxon>Basidiomycota</taxon>
        <taxon>Pucciniomycotina</taxon>
        <taxon>Pucciniomycetes</taxon>
        <taxon>Pucciniales</taxon>
        <taxon>Sphaerophragmiaceae</taxon>
        <taxon>Austropuccinia</taxon>
    </lineage>
</organism>
<gene>
    <name evidence="2" type="ORF">O181_066333</name>
</gene>